<feature type="compositionally biased region" description="Pro residues" evidence="5">
    <location>
        <begin position="34"/>
        <end position="50"/>
    </location>
</feature>
<dbReference type="EMBL" id="JAGIOP010000001">
    <property type="protein sequence ID" value="MBP2450579.1"/>
    <property type="molecule type" value="Genomic_DNA"/>
</dbReference>
<feature type="compositionally biased region" description="Low complexity" evidence="5">
    <location>
        <begin position="51"/>
        <end position="69"/>
    </location>
</feature>
<evidence type="ECO:0000313" key="9">
    <source>
        <dbReference type="Proteomes" id="UP000694460"/>
    </source>
</evidence>
<dbReference type="PRINTS" id="PR00239">
    <property type="entry name" value="RHODOPSNTAIL"/>
</dbReference>
<feature type="transmembrane region" description="Helical" evidence="6">
    <location>
        <begin position="131"/>
        <end position="157"/>
    </location>
</feature>
<evidence type="ECO:0000256" key="6">
    <source>
        <dbReference type="SAM" id="Phobius"/>
    </source>
</evidence>
<dbReference type="Proteomes" id="UP000694460">
    <property type="component" value="Unassembled WGS sequence"/>
</dbReference>
<sequence>MPNPPGDFYGKPPQGIPPQGFPPQGTPAQGMPPQGFPPQGMPPQGFPPQGAPQYGGYPPQGAPAGYPGQPQPYGAYLADPAAPFGRDPLTGEPLSDKTAMTAGLLQFFLGAFGVGRFYLGYTTIGAIQLGLTLLGLITSILIVGIFICLGVGVWALVDAVMMFTRSMPDAQGRKLRS</sequence>
<dbReference type="RefSeq" id="WP_234937687.1">
    <property type="nucleotide sequence ID" value="NZ_JAGIOP010000001.1"/>
</dbReference>
<evidence type="ECO:0000256" key="4">
    <source>
        <dbReference type="ARBA" id="ARBA00023136"/>
    </source>
</evidence>
<feature type="region of interest" description="Disordered" evidence="5">
    <location>
        <begin position="1"/>
        <end position="69"/>
    </location>
</feature>
<dbReference type="InterPro" id="IPR007829">
    <property type="entry name" value="TM2"/>
</dbReference>
<gene>
    <name evidence="8" type="ORF">JOF57_000464</name>
</gene>
<feature type="compositionally biased region" description="Pro residues" evidence="5">
    <location>
        <begin position="14"/>
        <end position="25"/>
    </location>
</feature>
<evidence type="ECO:0000313" key="8">
    <source>
        <dbReference type="EMBL" id="MBP2450579.1"/>
    </source>
</evidence>
<proteinExistence type="predicted"/>
<accession>A0ABS4ZPL5</accession>
<keyword evidence="2 6" id="KW-0812">Transmembrane</keyword>
<organism evidence="8 9">
    <name type="scientific">Mycolicibacterium lutetiense</name>
    <dbReference type="NCBI Taxonomy" id="1641992"/>
    <lineage>
        <taxon>Bacteria</taxon>
        <taxon>Bacillati</taxon>
        <taxon>Actinomycetota</taxon>
        <taxon>Actinomycetes</taxon>
        <taxon>Mycobacteriales</taxon>
        <taxon>Mycobacteriaceae</taxon>
        <taxon>Mycolicibacterium</taxon>
    </lineage>
</organism>
<dbReference type="Pfam" id="PF02162">
    <property type="entry name" value="XYPPX"/>
    <property type="match status" value="2"/>
</dbReference>
<dbReference type="InterPro" id="IPR006031">
    <property type="entry name" value="XYPPX"/>
</dbReference>
<comment type="subcellular location">
    <subcellularLocation>
        <location evidence="1">Membrane</location>
        <topology evidence="1">Multi-pass membrane protein</topology>
    </subcellularLocation>
</comment>
<reference evidence="8 9" key="1">
    <citation type="submission" date="2021-03" db="EMBL/GenBank/DDBJ databases">
        <title>Sequencing the genomes of 1000 actinobacteria strains.</title>
        <authorList>
            <person name="Klenk H.-P."/>
        </authorList>
    </citation>
    <scope>NUCLEOTIDE SEQUENCE [LARGE SCALE GENOMIC DNA]</scope>
    <source>
        <strain evidence="8 9">DSM 46713</strain>
    </source>
</reference>
<keyword evidence="3 6" id="KW-1133">Transmembrane helix</keyword>
<protein>
    <submittedName>
        <fullName evidence="8">TM2 domain-containing membrane protein YozV</fullName>
    </submittedName>
</protein>
<evidence type="ECO:0000256" key="3">
    <source>
        <dbReference type="ARBA" id="ARBA00022989"/>
    </source>
</evidence>
<evidence type="ECO:0000256" key="5">
    <source>
        <dbReference type="SAM" id="MobiDB-lite"/>
    </source>
</evidence>
<evidence type="ECO:0000256" key="1">
    <source>
        <dbReference type="ARBA" id="ARBA00004141"/>
    </source>
</evidence>
<dbReference type="Pfam" id="PF05154">
    <property type="entry name" value="TM2"/>
    <property type="match status" value="1"/>
</dbReference>
<evidence type="ECO:0000256" key="2">
    <source>
        <dbReference type="ARBA" id="ARBA00022692"/>
    </source>
</evidence>
<keyword evidence="4 6" id="KW-0472">Membrane</keyword>
<name>A0ABS4ZPL5_9MYCO</name>
<feature type="transmembrane region" description="Helical" evidence="6">
    <location>
        <begin position="99"/>
        <end position="119"/>
    </location>
</feature>
<keyword evidence="9" id="KW-1185">Reference proteome</keyword>
<comment type="caution">
    <text evidence="8">The sequence shown here is derived from an EMBL/GenBank/DDBJ whole genome shotgun (WGS) entry which is preliminary data.</text>
</comment>
<evidence type="ECO:0000259" key="7">
    <source>
        <dbReference type="Pfam" id="PF05154"/>
    </source>
</evidence>
<feature type="domain" description="TM2" evidence="7">
    <location>
        <begin position="96"/>
        <end position="145"/>
    </location>
</feature>